<name>A2CA45_PROM3</name>
<organism evidence="2 3">
    <name type="scientific">Prochlorococcus marinus (strain MIT 9303)</name>
    <dbReference type="NCBI Taxonomy" id="59922"/>
    <lineage>
        <taxon>Bacteria</taxon>
        <taxon>Bacillati</taxon>
        <taxon>Cyanobacteriota</taxon>
        <taxon>Cyanophyceae</taxon>
        <taxon>Synechococcales</taxon>
        <taxon>Prochlorococcaceae</taxon>
        <taxon>Prochlorococcus</taxon>
    </lineage>
</organism>
<dbReference type="STRING" id="59922.P9303_16111"/>
<evidence type="ECO:0000313" key="3">
    <source>
        <dbReference type="Proteomes" id="UP000002274"/>
    </source>
</evidence>
<feature type="region of interest" description="Disordered" evidence="1">
    <location>
        <begin position="59"/>
        <end position="90"/>
    </location>
</feature>
<dbReference type="HOGENOM" id="CLU_126551_0_0_3"/>
<evidence type="ECO:0000256" key="1">
    <source>
        <dbReference type="SAM" id="MobiDB-lite"/>
    </source>
</evidence>
<dbReference type="Proteomes" id="UP000002274">
    <property type="component" value="Chromosome"/>
</dbReference>
<sequence length="183" mass="20669">MCPCEAMRSQRCVRWLRELTRSQVATLQTAWAAAKYSTPTTPMSFDPRSLERLRELGRELPRPLPTPDASSTAEPRASKRRHRIETEDNPQALFQELMQVSPDGTVPPHLMARLKDAEAKRQIQEQPEGLRQQQGEMNPLDRSSPARKGKTTVAKTPPLTPGSTEESLYVAFGQLLLEHEDEI</sequence>
<dbReference type="AlphaFoldDB" id="A2CA45"/>
<reference evidence="2 3" key="1">
    <citation type="journal article" date="2007" name="PLoS Genet.">
        <title>Patterns and implications of gene gain and loss in the evolution of Prochlorococcus.</title>
        <authorList>
            <person name="Kettler G.C."/>
            <person name="Martiny A.C."/>
            <person name="Huang K."/>
            <person name="Zucker J."/>
            <person name="Coleman M.L."/>
            <person name="Rodrigue S."/>
            <person name="Chen F."/>
            <person name="Lapidus A."/>
            <person name="Ferriera S."/>
            <person name="Johnson J."/>
            <person name="Steglich C."/>
            <person name="Church G.M."/>
            <person name="Richardson P."/>
            <person name="Chisholm S.W."/>
        </authorList>
    </citation>
    <scope>NUCLEOTIDE SEQUENCE [LARGE SCALE GENOMIC DNA]</scope>
    <source>
        <strain evidence="2 3">MIT 9303</strain>
    </source>
</reference>
<gene>
    <name evidence="2" type="ordered locus">P9303_16111</name>
</gene>
<dbReference type="KEGG" id="pmf:P9303_16111"/>
<evidence type="ECO:0000313" key="2">
    <source>
        <dbReference type="EMBL" id="ABM78355.1"/>
    </source>
</evidence>
<proteinExistence type="predicted"/>
<accession>A2CA45</accession>
<feature type="region of interest" description="Disordered" evidence="1">
    <location>
        <begin position="117"/>
        <end position="166"/>
    </location>
</feature>
<protein>
    <submittedName>
        <fullName evidence="2">Uncharacterized protein</fullName>
    </submittedName>
</protein>
<dbReference type="EMBL" id="CP000554">
    <property type="protein sequence ID" value="ABM78355.1"/>
    <property type="molecule type" value="Genomic_DNA"/>
</dbReference>